<feature type="transmembrane region" description="Helical" evidence="1">
    <location>
        <begin position="6"/>
        <end position="25"/>
    </location>
</feature>
<organism evidence="2 3">
    <name type="scientific">Amycolatopsis panacis</name>
    <dbReference type="NCBI Taxonomy" id="2340917"/>
    <lineage>
        <taxon>Bacteria</taxon>
        <taxon>Bacillati</taxon>
        <taxon>Actinomycetota</taxon>
        <taxon>Actinomycetes</taxon>
        <taxon>Pseudonocardiales</taxon>
        <taxon>Pseudonocardiaceae</taxon>
        <taxon>Amycolatopsis</taxon>
    </lineage>
</organism>
<name>A0A419I6C0_9PSEU</name>
<keyword evidence="3" id="KW-1185">Reference proteome</keyword>
<feature type="transmembrane region" description="Helical" evidence="1">
    <location>
        <begin position="37"/>
        <end position="68"/>
    </location>
</feature>
<dbReference type="Proteomes" id="UP000285112">
    <property type="component" value="Unassembled WGS sequence"/>
</dbReference>
<sequence>MDGRLPGGFGFPIGCAVVATVAIVADMAGATEHPGYAVVPLTLVVFTSGVMTRVPAALGVAAVAWAVVSGFLYGRSGGLVFDLATGRLALALFSALVLGGVVRIVVARIPLRTDPPPRRSGIGNAVDRLQQYIVTPGRHG</sequence>
<evidence type="ECO:0000313" key="3">
    <source>
        <dbReference type="Proteomes" id="UP000285112"/>
    </source>
</evidence>
<evidence type="ECO:0000256" key="1">
    <source>
        <dbReference type="SAM" id="Phobius"/>
    </source>
</evidence>
<dbReference type="OrthoDB" id="3634451at2"/>
<dbReference type="EMBL" id="QZFV01000071">
    <property type="protein sequence ID" value="RJQ86797.1"/>
    <property type="molecule type" value="Genomic_DNA"/>
</dbReference>
<evidence type="ECO:0000313" key="2">
    <source>
        <dbReference type="EMBL" id="RJQ86797.1"/>
    </source>
</evidence>
<gene>
    <name evidence="2" type="ORF">D5S19_10720</name>
</gene>
<keyword evidence="1" id="KW-1133">Transmembrane helix</keyword>
<dbReference type="RefSeq" id="WP_120023205.1">
    <property type="nucleotide sequence ID" value="NZ_QZFV01000071.1"/>
</dbReference>
<keyword evidence="1" id="KW-0472">Membrane</keyword>
<reference evidence="2 3" key="1">
    <citation type="submission" date="2018-09" db="EMBL/GenBank/DDBJ databases">
        <title>YIM PH 21725 draft genome.</title>
        <authorList>
            <person name="Miao C."/>
        </authorList>
    </citation>
    <scope>NUCLEOTIDE SEQUENCE [LARGE SCALE GENOMIC DNA]</scope>
    <source>
        <strain evidence="3">YIM PH21725</strain>
    </source>
</reference>
<keyword evidence="1" id="KW-0812">Transmembrane</keyword>
<protein>
    <submittedName>
        <fullName evidence="2">Uncharacterized protein</fullName>
    </submittedName>
</protein>
<comment type="caution">
    <text evidence="2">The sequence shown here is derived from an EMBL/GenBank/DDBJ whole genome shotgun (WGS) entry which is preliminary data.</text>
</comment>
<accession>A0A419I6C0</accession>
<dbReference type="AlphaFoldDB" id="A0A419I6C0"/>
<proteinExistence type="predicted"/>
<feature type="transmembrane region" description="Helical" evidence="1">
    <location>
        <begin position="88"/>
        <end position="111"/>
    </location>
</feature>